<feature type="compositionally biased region" description="Polar residues" evidence="8">
    <location>
        <begin position="724"/>
        <end position="736"/>
    </location>
</feature>
<reference evidence="10 11" key="1">
    <citation type="submission" date="2018-08" db="EMBL/GenBank/DDBJ databases">
        <title>Genome and evolution of the arbuscular mycorrhizal fungus Diversispora epigaea (formerly Glomus versiforme) and its bacterial endosymbionts.</title>
        <authorList>
            <person name="Sun X."/>
            <person name="Fei Z."/>
            <person name="Harrison M."/>
        </authorList>
    </citation>
    <scope>NUCLEOTIDE SEQUENCE [LARGE SCALE GENOMIC DNA]</scope>
    <source>
        <strain evidence="10 11">IT104</strain>
    </source>
</reference>
<keyword evidence="6" id="KW-0255">Endonuclease</keyword>
<dbReference type="EMBL" id="PQFF01000563">
    <property type="protein sequence ID" value="RHZ44905.1"/>
    <property type="molecule type" value="Genomic_DNA"/>
</dbReference>
<feature type="domain" description="RNase H type-1" evidence="9">
    <location>
        <begin position="355"/>
        <end position="500"/>
    </location>
</feature>
<keyword evidence="4" id="KW-0540">Nuclease</keyword>
<sequence length="757" mass="85986">MQSSNLINRLNDKGVLGSSTRIRLQHFQNLFWSGSVVTDAPFLMKTKRGQSLLNDILVVCRKHNLSFKLSCSLKNNLLIKGGNITIEEVLVNELQYNSCRKGIRKRGLMFLEQLVSHDGKMLLYWHEITNNDRRGPKPGWFKMLENNVVIDVTTRVLAPALQRRLGTRYNTCDWNIGKRSGDIKWVAIRNPGSTVPIIGKRKKTLTESEFTIQHHMQGTSSQNSSNSVIEKCTGCEHTDKSIISELKSDNICLMKTSAIKSISINVVKSTISLRPHASKTNKLRLQSTGDAISEGLDKIAESTQCPGQDCPQGSLSVIIDNNYRKNKNMFGKYINFWDNEHIQFRLDQIREDLAGSAEIKIYTDGLLIRGDTSNATTSIMGCGWYAFNEQHRNFRFKGKVEKFISSTRAELFAILTAVYATLKGSRLCIFTDSQAAIDVLSLASVNSQKARKRLKNWTILCAIEEIANAQSLILRLEKVKAHSGITYNEIADTLVKEGCHEPACTPNLQLLSSVNAIGCWNSELIEELIRNFMKQMGKAKYSIKWRLLNRNMSSISEYKSKNIQWESIWRTTILSDISHNITDNKNTRKSAFNVKMLNNELPSLEKLQDRFPLVYHTNICPRCLLEEETQSHIFTCTKNKINIYTCRNKLFQLIVNKITAVSCGDSCKDFKNELINIEDLSIPTKFTTRDLNHLSFIDKERCSLVREWERNVGIGNDRKKQKCRQQTSDTDVSSVKNHGDLVESGDCNSNITNKNSR</sequence>
<dbReference type="Pfam" id="PF00075">
    <property type="entry name" value="RNase_H"/>
    <property type="match status" value="1"/>
</dbReference>
<gene>
    <name evidence="10" type="ORF">Glove_707g106</name>
</gene>
<dbReference type="EC" id="3.1.26.4" evidence="3"/>
<evidence type="ECO:0000256" key="6">
    <source>
        <dbReference type="ARBA" id="ARBA00022759"/>
    </source>
</evidence>
<accession>A0A397G1S6</accession>
<comment type="catalytic activity">
    <reaction evidence="1">
        <text>Endonucleolytic cleavage to 5'-phosphomonoester.</text>
        <dbReference type="EC" id="3.1.26.4"/>
    </reaction>
</comment>
<dbReference type="PANTHER" id="PTHR10642:SF26">
    <property type="entry name" value="RIBONUCLEASE H1"/>
    <property type="match status" value="1"/>
</dbReference>
<dbReference type="InterPro" id="IPR002156">
    <property type="entry name" value="RNaseH_domain"/>
</dbReference>
<evidence type="ECO:0000313" key="10">
    <source>
        <dbReference type="EMBL" id="RHZ44905.1"/>
    </source>
</evidence>
<keyword evidence="11" id="KW-1185">Reference proteome</keyword>
<proteinExistence type="inferred from homology"/>
<dbReference type="PANTHER" id="PTHR10642">
    <property type="entry name" value="RIBONUCLEASE H1"/>
    <property type="match status" value="1"/>
</dbReference>
<dbReference type="Proteomes" id="UP000266861">
    <property type="component" value="Unassembled WGS sequence"/>
</dbReference>
<comment type="similarity">
    <text evidence="2">Belongs to the RNase H family.</text>
</comment>
<dbReference type="InterPro" id="IPR036397">
    <property type="entry name" value="RNaseH_sf"/>
</dbReference>
<dbReference type="InterPro" id="IPR050092">
    <property type="entry name" value="RNase_H"/>
</dbReference>
<name>A0A397G1S6_9GLOM</name>
<feature type="region of interest" description="Disordered" evidence="8">
    <location>
        <begin position="719"/>
        <end position="757"/>
    </location>
</feature>
<organism evidence="10 11">
    <name type="scientific">Diversispora epigaea</name>
    <dbReference type="NCBI Taxonomy" id="1348612"/>
    <lineage>
        <taxon>Eukaryota</taxon>
        <taxon>Fungi</taxon>
        <taxon>Fungi incertae sedis</taxon>
        <taxon>Mucoromycota</taxon>
        <taxon>Glomeromycotina</taxon>
        <taxon>Glomeromycetes</taxon>
        <taxon>Diversisporales</taxon>
        <taxon>Diversisporaceae</taxon>
        <taxon>Diversispora</taxon>
    </lineage>
</organism>
<evidence type="ECO:0000256" key="5">
    <source>
        <dbReference type="ARBA" id="ARBA00022723"/>
    </source>
</evidence>
<protein>
    <recommendedName>
        <fullName evidence="3">ribonuclease H</fullName>
        <ecNumber evidence="3">3.1.26.4</ecNumber>
    </recommendedName>
</protein>
<evidence type="ECO:0000256" key="8">
    <source>
        <dbReference type="SAM" id="MobiDB-lite"/>
    </source>
</evidence>
<evidence type="ECO:0000256" key="1">
    <source>
        <dbReference type="ARBA" id="ARBA00000077"/>
    </source>
</evidence>
<dbReference type="CDD" id="cd09276">
    <property type="entry name" value="Rnase_HI_RT_non_LTR"/>
    <property type="match status" value="1"/>
</dbReference>
<dbReference type="OrthoDB" id="2348121at2759"/>
<dbReference type="PROSITE" id="PS50879">
    <property type="entry name" value="RNASE_H_1"/>
    <property type="match status" value="1"/>
</dbReference>
<evidence type="ECO:0000313" key="11">
    <source>
        <dbReference type="Proteomes" id="UP000266861"/>
    </source>
</evidence>
<dbReference type="AlphaFoldDB" id="A0A397G1S6"/>
<dbReference type="InterPro" id="IPR012337">
    <property type="entry name" value="RNaseH-like_sf"/>
</dbReference>
<evidence type="ECO:0000256" key="3">
    <source>
        <dbReference type="ARBA" id="ARBA00012180"/>
    </source>
</evidence>
<dbReference type="GO" id="GO:0043137">
    <property type="term" value="P:DNA replication, removal of RNA primer"/>
    <property type="evidence" value="ECO:0007669"/>
    <property type="project" value="TreeGrafter"/>
</dbReference>
<dbReference type="STRING" id="1348612.A0A397G1S6"/>
<evidence type="ECO:0000256" key="4">
    <source>
        <dbReference type="ARBA" id="ARBA00022722"/>
    </source>
</evidence>
<keyword evidence="7" id="KW-0378">Hydrolase</keyword>
<evidence type="ECO:0000256" key="7">
    <source>
        <dbReference type="ARBA" id="ARBA00022801"/>
    </source>
</evidence>
<dbReference type="Gene3D" id="3.30.420.10">
    <property type="entry name" value="Ribonuclease H-like superfamily/Ribonuclease H"/>
    <property type="match status" value="1"/>
</dbReference>
<evidence type="ECO:0000256" key="2">
    <source>
        <dbReference type="ARBA" id="ARBA00005300"/>
    </source>
</evidence>
<evidence type="ECO:0000259" key="9">
    <source>
        <dbReference type="PROSITE" id="PS50879"/>
    </source>
</evidence>
<dbReference type="GO" id="GO:0046872">
    <property type="term" value="F:metal ion binding"/>
    <property type="evidence" value="ECO:0007669"/>
    <property type="project" value="UniProtKB-KW"/>
</dbReference>
<dbReference type="GO" id="GO:0003676">
    <property type="term" value="F:nucleic acid binding"/>
    <property type="evidence" value="ECO:0007669"/>
    <property type="project" value="InterPro"/>
</dbReference>
<dbReference type="GO" id="GO:0004523">
    <property type="term" value="F:RNA-DNA hybrid ribonuclease activity"/>
    <property type="evidence" value="ECO:0007669"/>
    <property type="project" value="UniProtKB-EC"/>
</dbReference>
<feature type="compositionally biased region" description="Polar residues" evidence="8">
    <location>
        <begin position="746"/>
        <end position="757"/>
    </location>
</feature>
<keyword evidence="5" id="KW-0479">Metal-binding</keyword>
<comment type="caution">
    <text evidence="10">The sequence shown here is derived from an EMBL/GenBank/DDBJ whole genome shotgun (WGS) entry which is preliminary data.</text>
</comment>
<dbReference type="SUPFAM" id="SSF53098">
    <property type="entry name" value="Ribonuclease H-like"/>
    <property type="match status" value="1"/>
</dbReference>